<dbReference type="VEuPathDB" id="FungiDB:MAPG_03688"/>
<keyword evidence="4" id="KW-1185">Reference proteome</keyword>
<dbReference type="Proteomes" id="UP000011715">
    <property type="component" value="Unassembled WGS sequence"/>
</dbReference>
<protein>
    <submittedName>
        <fullName evidence="2 3">Uncharacterized protein</fullName>
    </submittedName>
</protein>
<organism evidence="3 4">
    <name type="scientific">Magnaporthiopsis poae (strain ATCC 64411 / 73-15)</name>
    <name type="common">Kentucky bluegrass fungus</name>
    <name type="synonym">Magnaporthe poae</name>
    <dbReference type="NCBI Taxonomy" id="644358"/>
    <lineage>
        <taxon>Eukaryota</taxon>
        <taxon>Fungi</taxon>
        <taxon>Dikarya</taxon>
        <taxon>Ascomycota</taxon>
        <taxon>Pezizomycotina</taxon>
        <taxon>Sordariomycetes</taxon>
        <taxon>Sordariomycetidae</taxon>
        <taxon>Magnaporthales</taxon>
        <taxon>Magnaporthaceae</taxon>
        <taxon>Magnaporthiopsis</taxon>
    </lineage>
</organism>
<reference evidence="2" key="3">
    <citation type="submission" date="2011-03" db="EMBL/GenBank/DDBJ databases">
        <title>Annotation of Magnaporthe poae ATCC 64411.</title>
        <authorList>
            <person name="Ma L.-J."/>
            <person name="Dead R."/>
            <person name="Young S.K."/>
            <person name="Zeng Q."/>
            <person name="Gargeya S."/>
            <person name="Fitzgerald M."/>
            <person name="Haas B."/>
            <person name="Abouelleil A."/>
            <person name="Alvarado L."/>
            <person name="Arachchi H.M."/>
            <person name="Berlin A."/>
            <person name="Brown A."/>
            <person name="Chapman S.B."/>
            <person name="Chen Z."/>
            <person name="Dunbar C."/>
            <person name="Freedman E."/>
            <person name="Gearin G."/>
            <person name="Gellesch M."/>
            <person name="Goldberg J."/>
            <person name="Griggs A."/>
            <person name="Gujja S."/>
            <person name="Heiman D."/>
            <person name="Howarth C."/>
            <person name="Larson L."/>
            <person name="Lui A."/>
            <person name="MacDonald P.J.P."/>
            <person name="Mehta T."/>
            <person name="Montmayeur A."/>
            <person name="Murphy C."/>
            <person name="Neiman D."/>
            <person name="Pearson M."/>
            <person name="Priest M."/>
            <person name="Roberts A."/>
            <person name="Saif S."/>
            <person name="Shea T."/>
            <person name="Shenoy N."/>
            <person name="Sisk P."/>
            <person name="Stolte C."/>
            <person name="Sykes S."/>
            <person name="Yandava C."/>
            <person name="Wortman J."/>
            <person name="Nusbaum C."/>
            <person name="Birren B."/>
        </authorList>
    </citation>
    <scope>NUCLEOTIDE SEQUENCE</scope>
    <source>
        <strain evidence="2">ATCC 64411</strain>
    </source>
</reference>
<dbReference type="EMBL" id="GL876968">
    <property type="protein sequence ID" value="KLU84648.1"/>
    <property type="molecule type" value="Genomic_DNA"/>
</dbReference>
<dbReference type="EMBL" id="ADBL01000876">
    <property type="status" value="NOT_ANNOTATED_CDS"/>
    <property type="molecule type" value="Genomic_DNA"/>
</dbReference>
<evidence type="ECO:0000313" key="4">
    <source>
        <dbReference type="Proteomes" id="UP000011715"/>
    </source>
</evidence>
<feature type="region of interest" description="Disordered" evidence="1">
    <location>
        <begin position="132"/>
        <end position="153"/>
    </location>
</feature>
<reference evidence="3" key="5">
    <citation type="submission" date="2015-06" db="UniProtKB">
        <authorList>
            <consortium name="EnsemblFungi"/>
        </authorList>
    </citation>
    <scope>IDENTIFICATION</scope>
    <source>
        <strain evidence="3">ATCC 64411</strain>
    </source>
</reference>
<sequence>MPKTAPKRHTVRGGAGRQGRIHSCPSGWNRRIYFLFQDYLGRYDAPVCQSPLLMRFWGFVRPMFDGSTTRCFRPAHAPPRRAMANFSITNRFGMSGGTGKTAQAWLAGGHGWVDDTNHARARTPRDALLLGASPPTNRPASHSARPTFPKTPVSDIQSTCGCPPSYALGVLCRNTPSECPRDRRTRVVDGHEG</sequence>
<dbReference type="EnsemblFungi" id="MAPG_03688T0">
    <property type="protein sequence ID" value="MAPG_03688T0"/>
    <property type="gene ID" value="MAPG_03688"/>
</dbReference>
<accession>A0A0C4DUP6</accession>
<gene>
    <name evidence="2" type="ORF">MAPG_03688</name>
</gene>
<evidence type="ECO:0000313" key="3">
    <source>
        <dbReference type="EnsemblFungi" id="MAPG_03688T0"/>
    </source>
</evidence>
<proteinExistence type="predicted"/>
<reference evidence="4" key="1">
    <citation type="submission" date="2010-05" db="EMBL/GenBank/DDBJ databases">
        <title>The genome sequence of Magnaporthe poae strain ATCC 64411.</title>
        <authorList>
            <person name="Ma L.-J."/>
            <person name="Dead R."/>
            <person name="Young S."/>
            <person name="Zeng Q."/>
            <person name="Koehrsen M."/>
            <person name="Alvarado L."/>
            <person name="Berlin A."/>
            <person name="Chapman S.B."/>
            <person name="Chen Z."/>
            <person name="Freedman E."/>
            <person name="Gellesch M."/>
            <person name="Goldberg J."/>
            <person name="Griggs A."/>
            <person name="Gujja S."/>
            <person name="Heilman E.R."/>
            <person name="Heiman D."/>
            <person name="Hepburn T."/>
            <person name="Howarth C."/>
            <person name="Jen D."/>
            <person name="Larson L."/>
            <person name="Mehta T."/>
            <person name="Neiman D."/>
            <person name="Pearson M."/>
            <person name="Roberts A."/>
            <person name="Saif S."/>
            <person name="Shea T."/>
            <person name="Shenoy N."/>
            <person name="Sisk P."/>
            <person name="Stolte C."/>
            <person name="Sykes S."/>
            <person name="Walk T."/>
            <person name="White J."/>
            <person name="Yandava C."/>
            <person name="Haas B."/>
            <person name="Nusbaum C."/>
            <person name="Birren B."/>
        </authorList>
    </citation>
    <scope>NUCLEOTIDE SEQUENCE [LARGE SCALE GENOMIC DNA]</scope>
    <source>
        <strain evidence="4">ATCC 64411 / 73-15</strain>
    </source>
</reference>
<reference evidence="2" key="2">
    <citation type="submission" date="2010-05" db="EMBL/GenBank/DDBJ databases">
        <title>The Genome Sequence of Magnaporthe poae strain ATCC 64411.</title>
        <authorList>
            <consortium name="The Broad Institute Genome Sequencing Platform"/>
            <consortium name="Broad Institute Genome Sequencing Center for Infectious Disease"/>
            <person name="Ma L.-J."/>
            <person name="Dead R."/>
            <person name="Young S."/>
            <person name="Zeng Q."/>
            <person name="Koehrsen M."/>
            <person name="Alvarado L."/>
            <person name="Berlin A."/>
            <person name="Chapman S.B."/>
            <person name="Chen Z."/>
            <person name="Freedman E."/>
            <person name="Gellesch M."/>
            <person name="Goldberg J."/>
            <person name="Griggs A."/>
            <person name="Gujja S."/>
            <person name="Heilman E.R."/>
            <person name="Heiman D."/>
            <person name="Hepburn T."/>
            <person name="Howarth C."/>
            <person name="Jen D."/>
            <person name="Larson L."/>
            <person name="Mehta T."/>
            <person name="Neiman D."/>
            <person name="Pearson M."/>
            <person name="Roberts A."/>
            <person name="Saif S."/>
            <person name="Shea T."/>
            <person name="Shenoy N."/>
            <person name="Sisk P."/>
            <person name="Stolte C."/>
            <person name="Sykes S."/>
            <person name="Walk T."/>
            <person name="White J."/>
            <person name="Yandava C."/>
            <person name="Haas B."/>
            <person name="Nusbaum C."/>
            <person name="Birren B."/>
        </authorList>
    </citation>
    <scope>NUCLEOTIDE SEQUENCE</scope>
    <source>
        <strain evidence="2">ATCC 64411</strain>
    </source>
</reference>
<evidence type="ECO:0000313" key="2">
    <source>
        <dbReference type="EMBL" id="KLU84648.1"/>
    </source>
</evidence>
<reference evidence="3" key="4">
    <citation type="journal article" date="2015" name="G3 (Bethesda)">
        <title>Genome sequences of three phytopathogenic species of the Magnaporthaceae family of fungi.</title>
        <authorList>
            <person name="Okagaki L.H."/>
            <person name="Nunes C.C."/>
            <person name="Sailsbery J."/>
            <person name="Clay B."/>
            <person name="Brown D."/>
            <person name="John T."/>
            <person name="Oh Y."/>
            <person name="Young N."/>
            <person name="Fitzgerald M."/>
            <person name="Haas B.J."/>
            <person name="Zeng Q."/>
            <person name="Young S."/>
            <person name="Adiconis X."/>
            <person name="Fan L."/>
            <person name="Levin J.Z."/>
            <person name="Mitchell T.K."/>
            <person name="Okubara P.A."/>
            <person name="Farman M.L."/>
            <person name="Kohn L.M."/>
            <person name="Birren B."/>
            <person name="Ma L.-J."/>
            <person name="Dean R.A."/>
        </authorList>
    </citation>
    <scope>NUCLEOTIDE SEQUENCE</scope>
    <source>
        <strain evidence="3">ATCC 64411 / 73-15</strain>
    </source>
</reference>
<feature type="compositionally biased region" description="Basic residues" evidence="1">
    <location>
        <begin position="1"/>
        <end position="11"/>
    </location>
</feature>
<feature type="region of interest" description="Disordered" evidence="1">
    <location>
        <begin position="1"/>
        <end position="20"/>
    </location>
</feature>
<evidence type="ECO:0000256" key="1">
    <source>
        <dbReference type="SAM" id="MobiDB-lite"/>
    </source>
</evidence>
<dbReference type="AlphaFoldDB" id="A0A0C4DUP6"/>
<name>A0A0C4DUP6_MAGP6</name>